<reference evidence="2" key="1">
    <citation type="submission" date="2023-06" db="EMBL/GenBank/DDBJ databases">
        <title>Genomic analysis of the entomopathogenic nematode Steinernema hermaphroditum.</title>
        <authorList>
            <person name="Schwarz E.M."/>
            <person name="Heppert J.K."/>
            <person name="Baniya A."/>
            <person name="Schwartz H.T."/>
            <person name="Tan C.-H."/>
            <person name="Antoshechkin I."/>
            <person name="Sternberg P.W."/>
            <person name="Goodrich-Blair H."/>
            <person name="Dillman A.R."/>
        </authorList>
    </citation>
    <scope>NUCLEOTIDE SEQUENCE</scope>
    <source>
        <strain evidence="2">PS9179</strain>
        <tissue evidence="2">Whole animal</tissue>
    </source>
</reference>
<comment type="caution">
    <text evidence="2">The sequence shown here is derived from an EMBL/GenBank/DDBJ whole genome shotgun (WGS) entry which is preliminary data.</text>
</comment>
<keyword evidence="1" id="KW-0175">Coiled coil</keyword>
<dbReference type="InterPro" id="IPR018482">
    <property type="entry name" value="Znf-C4H2"/>
</dbReference>
<dbReference type="PANTHER" id="PTHR31058:SF2">
    <property type="entry name" value="ZINC FINGER C4H2 DOMAIN-CONTAINING PROTEIN"/>
    <property type="match status" value="1"/>
</dbReference>
<dbReference type="GO" id="GO:0005634">
    <property type="term" value="C:nucleus"/>
    <property type="evidence" value="ECO:0007669"/>
    <property type="project" value="TreeGrafter"/>
</dbReference>
<evidence type="ECO:0000256" key="1">
    <source>
        <dbReference type="SAM" id="Coils"/>
    </source>
</evidence>
<gene>
    <name evidence="2" type="ORF">QR680_000865</name>
</gene>
<evidence type="ECO:0008006" key="4">
    <source>
        <dbReference type="Google" id="ProtNLM"/>
    </source>
</evidence>
<feature type="coiled-coil region" evidence="1">
    <location>
        <begin position="60"/>
        <end position="90"/>
    </location>
</feature>
<dbReference type="PANTHER" id="PTHR31058">
    <property type="entry name" value="ZINC FINGER C4H2 DOMAIN-CONTAINING PROTEIN"/>
    <property type="match status" value="1"/>
</dbReference>
<dbReference type="GO" id="GO:0045666">
    <property type="term" value="P:positive regulation of neuron differentiation"/>
    <property type="evidence" value="ECO:0007669"/>
    <property type="project" value="TreeGrafter"/>
</dbReference>
<dbReference type="AlphaFoldDB" id="A0AA39LEE5"/>
<name>A0AA39LEE5_9BILA</name>
<dbReference type="Pfam" id="PF10146">
    <property type="entry name" value="zf-C4H2"/>
    <property type="match status" value="2"/>
</dbReference>
<evidence type="ECO:0000313" key="3">
    <source>
        <dbReference type="Proteomes" id="UP001175271"/>
    </source>
</evidence>
<organism evidence="2 3">
    <name type="scientific">Steinernema hermaphroditum</name>
    <dbReference type="NCBI Taxonomy" id="289476"/>
    <lineage>
        <taxon>Eukaryota</taxon>
        <taxon>Metazoa</taxon>
        <taxon>Ecdysozoa</taxon>
        <taxon>Nematoda</taxon>
        <taxon>Chromadorea</taxon>
        <taxon>Rhabditida</taxon>
        <taxon>Tylenchina</taxon>
        <taxon>Panagrolaimomorpha</taxon>
        <taxon>Strongyloidoidea</taxon>
        <taxon>Steinernematidae</taxon>
        <taxon>Steinernema</taxon>
    </lineage>
</organism>
<protein>
    <recommendedName>
        <fullName evidence="4">C4H2-type domain-containing protein</fullName>
    </recommendedName>
</protein>
<dbReference type="EMBL" id="JAUCMV010000005">
    <property type="protein sequence ID" value="KAK0394666.1"/>
    <property type="molecule type" value="Genomic_DNA"/>
</dbReference>
<accession>A0AA39LEE5</accession>
<evidence type="ECO:0000313" key="2">
    <source>
        <dbReference type="EMBL" id="KAK0394666.1"/>
    </source>
</evidence>
<keyword evidence="3" id="KW-1185">Reference proteome</keyword>
<sequence>MEAQLVSVGEASSKVHELRECLTSLTSDLYEYNSNDSFLNKCEHCSLGLETERKAHAEELRLINQDINHLEDILKNLRNSQEAKKSLLLRKIADFQIELHRTNEVCKLTGIPDDRLLDLSILSVFKDITGGHFQFEPIIPANHFLNFFPPNPFLFPRLPVLAKEKNCPSCNLVIHRNSPICPFCKSKTISKCRRYNNSIKK</sequence>
<proteinExistence type="predicted"/>
<dbReference type="Proteomes" id="UP001175271">
    <property type="component" value="Unassembled WGS sequence"/>
</dbReference>